<reference evidence="1 2" key="1">
    <citation type="submission" date="2015-09" db="EMBL/GenBank/DDBJ databases">
        <authorList>
            <consortium name="Pathogen Informatics"/>
        </authorList>
    </citation>
    <scope>NUCLEOTIDE SEQUENCE [LARGE SCALE GENOMIC DNA]</scope>
    <source>
        <strain evidence="1 2">2789STDY5834959</strain>
    </source>
</reference>
<dbReference type="Gene3D" id="2.40.50.230">
    <property type="entry name" value="Gp5 N-terminal domain"/>
    <property type="match status" value="1"/>
</dbReference>
<name>A0A173SAA9_ANAHA</name>
<dbReference type="EMBL" id="CYXY01000005">
    <property type="protein sequence ID" value="CUM87283.1"/>
    <property type="molecule type" value="Genomic_DNA"/>
</dbReference>
<dbReference type="InterPro" id="IPR037026">
    <property type="entry name" value="Vgr_OB-fold_dom_sf"/>
</dbReference>
<evidence type="ECO:0000313" key="1">
    <source>
        <dbReference type="EMBL" id="CUM87283.1"/>
    </source>
</evidence>
<accession>A0A173SAA9</accession>
<dbReference type="RefSeq" id="WP_055072569.1">
    <property type="nucleotide sequence ID" value="NZ_CYXY01000005.1"/>
</dbReference>
<dbReference type="AlphaFoldDB" id="A0A173SAA9"/>
<protein>
    <submittedName>
        <fullName evidence="1">Uncharacterized protein</fullName>
    </submittedName>
</protein>
<proteinExistence type="predicted"/>
<gene>
    <name evidence="1" type="ORF">ERS852571_01084</name>
</gene>
<dbReference type="Proteomes" id="UP000095553">
    <property type="component" value="Unassembled WGS sequence"/>
</dbReference>
<sequence length="74" mass="8331">MVDEIKKCIRIGVVHTVNEAEQTARVKYMLYGGMLSAELKVIYQEEKWMPEINDAVLCICPPDGDGDGYIIGRL</sequence>
<organism evidence="1 2">
    <name type="scientific">Anaerostipes hadrus</name>
    <dbReference type="NCBI Taxonomy" id="649756"/>
    <lineage>
        <taxon>Bacteria</taxon>
        <taxon>Bacillati</taxon>
        <taxon>Bacillota</taxon>
        <taxon>Clostridia</taxon>
        <taxon>Lachnospirales</taxon>
        <taxon>Lachnospiraceae</taxon>
        <taxon>Anaerostipes</taxon>
    </lineage>
</organism>
<evidence type="ECO:0000313" key="2">
    <source>
        <dbReference type="Proteomes" id="UP000095553"/>
    </source>
</evidence>